<sequence length="256" mass="28662">MKLGIASDVHLEFGEPWEPADLDYDVLVLAGDIDVGTKGFKRFRGWRGRWMIYVAGNHEFYGQNMPATVRQLHGLRAEAERAGSFFLEKSSTVVEGVRFLGTTLWTDFQLFGTHRRGEAMNAAEEQMTDYRKIVALKDGPTKVMLSAVDTLRIHEYARDWLAHELAQPHDGPTVVVTHHAPSIQSIAPRFRGDLVTAAYASNLEGLILEHQPTLWIHGHSHVACDYRIGATRVVANPKGYPGETFVGFQPRLVVEV</sequence>
<dbReference type="PANTHER" id="PTHR37844">
    <property type="entry name" value="SER/THR PROTEIN PHOSPHATASE SUPERFAMILY (AFU_ORTHOLOGUE AFUA_1G14840)"/>
    <property type="match status" value="1"/>
</dbReference>
<dbReference type="RefSeq" id="WP_407280870.1">
    <property type="nucleotide sequence ID" value="NZ_CP141259.1"/>
</dbReference>
<dbReference type="InterPro" id="IPR004843">
    <property type="entry name" value="Calcineurin-like_PHP"/>
</dbReference>
<name>A0ABZ1AS50_AROEV</name>
<dbReference type="Gene3D" id="3.60.21.10">
    <property type="match status" value="1"/>
</dbReference>
<feature type="domain" description="Calcineurin-like phosphoesterase" evidence="1">
    <location>
        <begin position="2"/>
        <end position="222"/>
    </location>
</feature>
<evidence type="ECO:0000259" key="1">
    <source>
        <dbReference type="Pfam" id="PF00149"/>
    </source>
</evidence>
<dbReference type="PANTHER" id="PTHR37844:SF2">
    <property type="entry name" value="SER_THR PROTEIN PHOSPHATASE SUPERFAMILY (AFU_ORTHOLOGUE AFUA_1G14840)"/>
    <property type="match status" value="1"/>
</dbReference>
<dbReference type="InterPro" id="IPR029052">
    <property type="entry name" value="Metallo-depent_PP-like"/>
</dbReference>
<gene>
    <name evidence="2" type="ORF">U5817_11835</name>
</gene>
<protein>
    <submittedName>
        <fullName evidence="2">Metallophosphoesterase</fullName>
    </submittedName>
</protein>
<organism evidence="2 3">
    <name type="scientific">Aromatoleum evansii</name>
    <name type="common">Azoarcus evansii</name>
    <dbReference type="NCBI Taxonomy" id="59406"/>
    <lineage>
        <taxon>Bacteria</taxon>
        <taxon>Pseudomonadati</taxon>
        <taxon>Pseudomonadota</taxon>
        <taxon>Betaproteobacteria</taxon>
        <taxon>Rhodocyclales</taxon>
        <taxon>Rhodocyclaceae</taxon>
        <taxon>Aromatoleum</taxon>
    </lineage>
</organism>
<evidence type="ECO:0000313" key="3">
    <source>
        <dbReference type="Proteomes" id="UP001626593"/>
    </source>
</evidence>
<keyword evidence="3" id="KW-1185">Reference proteome</keyword>
<evidence type="ECO:0000313" key="2">
    <source>
        <dbReference type="EMBL" id="WRL48706.1"/>
    </source>
</evidence>
<proteinExistence type="predicted"/>
<accession>A0ABZ1AS50</accession>
<dbReference type="Proteomes" id="UP001626593">
    <property type="component" value="Chromosome"/>
</dbReference>
<dbReference type="SUPFAM" id="SSF56300">
    <property type="entry name" value="Metallo-dependent phosphatases"/>
    <property type="match status" value="1"/>
</dbReference>
<reference evidence="2 3" key="1">
    <citation type="submission" date="2023-12" db="EMBL/GenBank/DDBJ databases">
        <title>A. evansii MAY27, complete genome.</title>
        <authorList>
            <person name="Wang Y."/>
        </authorList>
    </citation>
    <scope>NUCLEOTIDE SEQUENCE [LARGE SCALE GENOMIC DNA]</scope>
    <source>
        <strain evidence="2 3">MAY27</strain>
    </source>
</reference>
<dbReference type="Pfam" id="PF00149">
    <property type="entry name" value="Metallophos"/>
    <property type="match status" value="1"/>
</dbReference>
<dbReference type="EMBL" id="CP141259">
    <property type="protein sequence ID" value="WRL48706.1"/>
    <property type="molecule type" value="Genomic_DNA"/>
</dbReference>